<dbReference type="InterPro" id="IPR045538">
    <property type="entry name" value="CIS_TMP"/>
</dbReference>
<dbReference type="Proteomes" id="UP000219452">
    <property type="component" value="Unassembled WGS sequence"/>
</dbReference>
<feature type="region of interest" description="Disordered" evidence="1">
    <location>
        <begin position="271"/>
        <end position="291"/>
    </location>
</feature>
<dbReference type="Pfam" id="PF19268">
    <property type="entry name" value="CIS_TMP"/>
    <property type="match status" value="1"/>
</dbReference>
<name>A0A286GCI3_9BACT</name>
<accession>A0A286GCI3</accession>
<dbReference type="EMBL" id="OCNH01000003">
    <property type="protein sequence ID" value="SOD92829.1"/>
    <property type="molecule type" value="Genomic_DNA"/>
</dbReference>
<reference evidence="3" key="1">
    <citation type="submission" date="2017-09" db="EMBL/GenBank/DDBJ databases">
        <authorList>
            <person name="Varghese N."/>
            <person name="Submissions S."/>
        </authorList>
    </citation>
    <scope>NUCLEOTIDE SEQUENCE [LARGE SCALE GENOMIC DNA]</scope>
    <source>
        <strain evidence="3">DSM 29961</strain>
    </source>
</reference>
<organism evidence="2 3">
    <name type="scientific">Spirosoma fluviale</name>
    <dbReference type="NCBI Taxonomy" id="1597977"/>
    <lineage>
        <taxon>Bacteria</taxon>
        <taxon>Pseudomonadati</taxon>
        <taxon>Bacteroidota</taxon>
        <taxon>Cytophagia</taxon>
        <taxon>Cytophagales</taxon>
        <taxon>Cytophagaceae</taxon>
        <taxon>Spirosoma</taxon>
    </lineage>
</organism>
<protein>
    <submittedName>
        <fullName evidence="2">Uncharacterized protein</fullName>
    </submittedName>
</protein>
<dbReference type="RefSeq" id="WP_097128033.1">
    <property type="nucleotide sequence ID" value="NZ_OCNH01000003.1"/>
</dbReference>
<dbReference type="OrthoDB" id="1488184at2"/>
<proteinExistence type="predicted"/>
<sequence>MTHIIRQQYLHVDLNGTESDGMALQRQLSDVCQHWLIPAIERVLDRCAPLDGHLIIDRLDIDAGALNLDRLEQDITGLVEQALEQALRVQTPPAGQTQAQPVSVVARKTNRQTVFDAFIHFLTTGTLPWSFRLPPDKTLEETLFDAWQTEPESETNQSLFNQAVRSVLSAVFIRQRLTRQFSDVFLTELLARLTPVGEATTTSLLNMLNEVYPRPTTMALFERGLWETAFTHAAADTLISGYLLVRETWLATPESASDELARVLEQYWPGVTQPTSRPTRPPEPNTTERNLDGLVPEQHTAIQKIVNYTPALPRPFETREGMYIDNAGLILLHPFLVQFFTALGIAADGQLQKPERALCLLHFLTTGQFVAPEHELLFPKLLCNVPFETPVEADVILTPNEREEADGLLEAVVHHWEALRNTSPDALRGTFLIRPGKLTLRPDGDWLLQVESQPYDILLDQLPWGISMVQLPWMDRLLHVAWR</sequence>
<evidence type="ECO:0000256" key="1">
    <source>
        <dbReference type="SAM" id="MobiDB-lite"/>
    </source>
</evidence>
<gene>
    <name evidence="2" type="ORF">SAMN06269250_4207</name>
</gene>
<evidence type="ECO:0000313" key="2">
    <source>
        <dbReference type="EMBL" id="SOD92829.1"/>
    </source>
</evidence>
<dbReference type="AlphaFoldDB" id="A0A286GCI3"/>
<evidence type="ECO:0000313" key="3">
    <source>
        <dbReference type="Proteomes" id="UP000219452"/>
    </source>
</evidence>
<keyword evidence="3" id="KW-1185">Reference proteome</keyword>